<proteinExistence type="inferred from homology"/>
<evidence type="ECO:0000256" key="5">
    <source>
        <dbReference type="ARBA" id="ARBA00023136"/>
    </source>
</evidence>
<organism evidence="6 7">
    <name type="scientific">Burkholderia humptydooensis</name>
    <dbReference type="NCBI Taxonomy" id="430531"/>
    <lineage>
        <taxon>Bacteria</taxon>
        <taxon>Pseudomonadati</taxon>
        <taxon>Pseudomonadota</taxon>
        <taxon>Betaproteobacteria</taxon>
        <taxon>Burkholderiales</taxon>
        <taxon>Burkholderiaceae</taxon>
        <taxon>Burkholderia</taxon>
        <taxon>pseudomallei group</taxon>
    </lineage>
</organism>
<dbReference type="AlphaFoldDB" id="A0A7U4PAH2"/>
<evidence type="ECO:0000313" key="7">
    <source>
        <dbReference type="Proteomes" id="UP000594943"/>
    </source>
</evidence>
<reference evidence="6 7" key="1">
    <citation type="submission" date="2020-12" db="EMBL/GenBank/DDBJ databases">
        <title>FDA dAtabase for Regulatory Grade micrObial Sequences (FDA-ARGOS): Supporting development and validation of Infectious Disease Dx tests.</title>
        <authorList>
            <person name="Nelson B."/>
            <person name="Plummer A."/>
            <person name="Tallon L."/>
            <person name="Sadzewicz L."/>
            <person name="Zhao X."/>
            <person name="Boylan J."/>
            <person name="Ott S."/>
            <person name="Bowen H."/>
            <person name="Vavikolanu K."/>
            <person name="Mehta A."/>
            <person name="Aluvathingal J."/>
            <person name="Nadendla S."/>
            <person name="Myers T."/>
            <person name="Yan Y."/>
            <person name="Sichtig H."/>
        </authorList>
    </citation>
    <scope>NUCLEOTIDE SEQUENCE [LARGE SCALE GENOMIC DNA]</scope>
    <source>
        <strain evidence="6 7">FDAARGOS_899</strain>
    </source>
</reference>
<comment type="similarity">
    <text evidence="2">Belongs to the TMEM86 family.</text>
</comment>
<dbReference type="PANTHER" id="PTHR31885">
    <property type="entry name" value="GH04784P"/>
    <property type="match status" value="1"/>
</dbReference>
<keyword evidence="5" id="KW-0472">Membrane</keyword>
<comment type="subcellular location">
    <subcellularLocation>
        <location evidence="1">Membrane</location>
        <topology evidence="1">Multi-pass membrane protein</topology>
    </subcellularLocation>
</comment>
<evidence type="ECO:0000256" key="2">
    <source>
        <dbReference type="ARBA" id="ARBA00007375"/>
    </source>
</evidence>
<protein>
    <submittedName>
        <fullName evidence="6">Lysoplasmalogenase</fullName>
    </submittedName>
</protein>
<name>A0A7U4PAH2_9BURK</name>
<dbReference type="InterPro" id="IPR012506">
    <property type="entry name" value="TMEM86B-like"/>
</dbReference>
<accession>A0A7T2U8D4</accession>
<gene>
    <name evidence="6" type="ORF">I6G56_23360</name>
</gene>
<dbReference type="EMBL" id="CP065687">
    <property type="protein sequence ID" value="QPS47374.1"/>
    <property type="molecule type" value="Genomic_DNA"/>
</dbReference>
<keyword evidence="3" id="KW-0812">Transmembrane</keyword>
<dbReference type="GO" id="GO:0016020">
    <property type="term" value="C:membrane"/>
    <property type="evidence" value="ECO:0007669"/>
    <property type="project" value="UniProtKB-SubCell"/>
</dbReference>
<accession>A0A7U4PAH2</accession>
<dbReference type="Pfam" id="PF07947">
    <property type="entry name" value="YhhN"/>
    <property type="match status" value="1"/>
</dbReference>
<dbReference type="Proteomes" id="UP000594943">
    <property type="component" value="Chromosome 2"/>
</dbReference>
<evidence type="ECO:0000256" key="4">
    <source>
        <dbReference type="ARBA" id="ARBA00022989"/>
    </source>
</evidence>
<keyword evidence="4" id="KW-1133">Transmembrane helix</keyword>
<dbReference type="KEGG" id="bhg:I6G56_23360"/>
<evidence type="ECO:0000256" key="1">
    <source>
        <dbReference type="ARBA" id="ARBA00004141"/>
    </source>
</evidence>
<dbReference type="RefSeq" id="WP_006027400.1">
    <property type="nucleotide sequence ID" value="NZ_CP013382.1"/>
</dbReference>
<dbReference type="PANTHER" id="PTHR31885:SF6">
    <property type="entry name" value="GH04784P"/>
    <property type="match status" value="1"/>
</dbReference>
<sequence>MLSHLPPRVRGLWLAAALAALLYGLSLGHAPYPGQPAAKAALGVLLFVAALRHPAARERAWLGAALAASVFGDVLLALASWPPSFVAGLGAFLLAHLAYCALFAPWRAAPRGPRAVALVALWIAAPALYAAFFPHLAALAAPVAIYVAVLGAMASFALCARTPGPQVAAGALGFVASDALIGIDRFLGAFAGVDYFIWFFYAIAQLTIAFGVLRRKSK</sequence>
<evidence type="ECO:0000313" key="6">
    <source>
        <dbReference type="EMBL" id="QPS47374.1"/>
    </source>
</evidence>
<dbReference type="GO" id="GO:0016787">
    <property type="term" value="F:hydrolase activity"/>
    <property type="evidence" value="ECO:0007669"/>
    <property type="project" value="TreeGrafter"/>
</dbReference>
<evidence type="ECO:0000256" key="3">
    <source>
        <dbReference type="ARBA" id="ARBA00022692"/>
    </source>
</evidence>